<organism evidence="1 2">
    <name type="scientific">Photorhabdus temperata J3</name>
    <dbReference type="NCBI Taxonomy" id="1389415"/>
    <lineage>
        <taxon>Bacteria</taxon>
        <taxon>Pseudomonadati</taxon>
        <taxon>Pseudomonadota</taxon>
        <taxon>Gammaproteobacteria</taxon>
        <taxon>Enterobacterales</taxon>
        <taxon>Morganellaceae</taxon>
        <taxon>Photorhabdus</taxon>
    </lineage>
</organism>
<dbReference type="RefSeq" id="WP_023046579.1">
    <property type="nucleotide sequence ID" value="NZ_AXDT01000369.1"/>
</dbReference>
<keyword evidence="2" id="KW-1185">Reference proteome</keyword>
<evidence type="ECO:0008006" key="3">
    <source>
        <dbReference type="Google" id="ProtNLM"/>
    </source>
</evidence>
<sequence>MEQALSSISYPEFGLIRKAKYERIKLLVKVNNIIVQLQDAIDLNIATEEENNILLEWKKYQIMLNRVDISTAPGILWLIMPLS</sequence>
<dbReference type="Pfam" id="PF02413">
    <property type="entry name" value="Caudo_TAP"/>
    <property type="match status" value="1"/>
</dbReference>
<dbReference type="AlphaFoldDB" id="U7QR46"/>
<proteinExistence type="predicted"/>
<evidence type="ECO:0000313" key="1">
    <source>
        <dbReference type="EMBL" id="ERT10348.1"/>
    </source>
</evidence>
<reference evidence="1 2" key="1">
    <citation type="submission" date="2013-10" db="EMBL/GenBank/DDBJ databases">
        <title>Whole Genome Shotgun Sequence of Photorhabdus temperata J3.</title>
        <authorList>
            <person name="Park G.-S."/>
            <person name="Hong S.-J."/>
            <person name="Shin J.-H."/>
        </authorList>
    </citation>
    <scope>NUCLEOTIDE SEQUENCE [LARGE SCALE GENOMIC DNA]</scope>
    <source>
        <strain evidence="1 2">J3</strain>
    </source>
</reference>
<dbReference type="PANTHER" id="PTHR34413:SF2">
    <property type="entry name" value="PROPHAGE TAIL FIBER ASSEMBLY PROTEIN HOMOLOG TFAE-RELATED"/>
    <property type="match status" value="1"/>
</dbReference>
<comment type="caution">
    <text evidence="1">The sequence shown here is derived from an EMBL/GenBank/DDBJ whole genome shotgun (WGS) entry which is preliminary data.</text>
</comment>
<dbReference type="InterPro" id="IPR003458">
    <property type="entry name" value="Phage_T4_Gp38_tail_assem"/>
</dbReference>
<evidence type="ECO:0000313" key="2">
    <source>
        <dbReference type="Proteomes" id="UP000017133"/>
    </source>
</evidence>
<protein>
    <recommendedName>
        <fullName evidence="3">Tail fiber assembly protein</fullName>
    </recommendedName>
</protein>
<dbReference type="PANTHER" id="PTHR34413">
    <property type="entry name" value="PROPHAGE TAIL FIBER ASSEMBLY PROTEIN HOMOLOG TFAE-RELATED-RELATED"/>
    <property type="match status" value="1"/>
</dbReference>
<dbReference type="InterPro" id="IPR051220">
    <property type="entry name" value="TFA_Chaperone"/>
</dbReference>
<dbReference type="Proteomes" id="UP000017133">
    <property type="component" value="Unassembled WGS sequence"/>
</dbReference>
<dbReference type="EMBL" id="AXDT01000369">
    <property type="protein sequence ID" value="ERT10348.1"/>
    <property type="molecule type" value="Genomic_DNA"/>
</dbReference>
<accession>U7QR46</accession>
<name>U7QR46_PHOTE</name>
<gene>
    <name evidence="1" type="ORF">O185_25395</name>
</gene>